<dbReference type="HOGENOM" id="CLU_139923_0_0_1"/>
<gene>
    <name evidence="2" type="ORF">M422DRAFT_254719</name>
</gene>
<accession>A0A0C9UGY2</accession>
<evidence type="ECO:0000313" key="3">
    <source>
        <dbReference type="Proteomes" id="UP000054279"/>
    </source>
</evidence>
<reference evidence="2 3" key="1">
    <citation type="submission" date="2014-06" db="EMBL/GenBank/DDBJ databases">
        <title>Evolutionary Origins and Diversification of the Mycorrhizal Mutualists.</title>
        <authorList>
            <consortium name="DOE Joint Genome Institute"/>
            <consortium name="Mycorrhizal Genomics Consortium"/>
            <person name="Kohler A."/>
            <person name="Kuo A."/>
            <person name="Nagy L.G."/>
            <person name="Floudas D."/>
            <person name="Copeland A."/>
            <person name="Barry K.W."/>
            <person name="Cichocki N."/>
            <person name="Veneault-Fourrey C."/>
            <person name="LaButti K."/>
            <person name="Lindquist E.A."/>
            <person name="Lipzen A."/>
            <person name="Lundell T."/>
            <person name="Morin E."/>
            <person name="Murat C."/>
            <person name="Riley R."/>
            <person name="Ohm R."/>
            <person name="Sun H."/>
            <person name="Tunlid A."/>
            <person name="Henrissat B."/>
            <person name="Grigoriev I.V."/>
            <person name="Hibbett D.S."/>
            <person name="Martin F."/>
        </authorList>
    </citation>
    <scope>NUCLEOTIDE SEQUENCE [LARGE SCALE GENOMIC DNA]</scope>
    <source>
        <strain evidence="2 3">SS14</strain>
    </source>
</reference>
<evidence type="ECO:0000256" key="1">
    <source>
        <dbReference type="SAM" id="MobiDB-lite"/>
    </source>
</evidence>
<protein>
    <submittedName>
        <fullName evidence="2">Uncharacterized protein</fullName>
    </submittedName>
</protein>
<dbReference type="EMBL" id="KN837131">
    <property type="protein sequence ID" value="KIJ42308.1"/>
    <property type="molecule type" value="Genomic_DNA"/>
</dbReference>
<feature type="region of interest" description="Disordered" evidence="1">
    <location>
        <begin position="59"/>
        <end position="82"/>
    </location>
</feature>
<dbReference type="AlphaFoldDB" id="A0A0C9UGY2"/>
<keyword evidence="3" id="KW-1185">Reference proteome</keyword>
<organism evidence="2 3">
    <name type="scientific">Sphaerobolus stellatus (strain SS14)</name>
    <dbReference type="NCBI Taxonomy" id="990650"/>
    <lineage>
        <taxon>Eukaryota</taxon>
        <taxon>Fungi</taxon>
        <taxon>Dikarya</taxon>
        <taxon>Basidiomycota</taxon>
        <taxon>Agaricomycotina</taxon>
        <taxon>Agaricomycetes</taxon>
        <taxon>Phallomycetidae</taxon>
        <taxon>Geastrales</taxon>
        <taxon>Sphaerobolaceae</taxon>
        <taxon>Sphaerobolus</taxon>
    </lineage>
</organism>
<sequence length="191" mass="21079">MSARKLFSCLQLPRHASPALGNAMRQVHAVFGPVEGGIDVKNGSSSFESDNVFATSRDVTLSDVESHPPDARPINSRAGQRQSHRNPTFITWLLLGVSFFDVPRCILIPILKMRRTHSSTHPMISSLRFTTATLQRASTMVLTTLAFVHASTPSFLPGSNSSTSTLSQPLPKDHRRRRYLTSVLQHRAPPP</sequence>
<dbReference type="Proteomes" id="UP000054279">
    <property type="component" value="Unassembled WGS sequence"/>
</dbReference>
<evidence type="ECO:0000313" key="2">
    <source>
        <dbReference type="EMBL" id="KIJ42308.1"/>
    </source>
</evidence>
<proteinExistence type="predicted"/>
<name>A0A0C9UGY2_SPHS4</name>